<name>A0A150SW57_SORCE</name>
<dbReference type="EMBL" id="JEMB01000505">
    <property type="protein sequence ID" value="KYF96712.1"/>
    <property type="molecule type" value="Genomic_DNA"/>
</dbReference>
<feature type="compositionally biased region" description="Gly residues" evidence="1">
    <location>
        <begin position="56"/>
        <end position="65"/>
    </location>
</feature>
<feature type="region of interest" description="Disordered" evidence="1">
    <location>
        <begin position="1"/>
        <end position="94"/>
    </location>
</feature>
<gene>
    <name evidence="2" type="ORF">BE17_10390</name>
</gene>
<accession>A0A150SW57</accession>
<feature type="compositionally biased region" description="Gly residues" evidence="1">
    <location>
        <begin position="13"/>
        <end position="33"/>
    </location>
</feature>
<reference evidence="2 3" key="1">
    <citation type="submission" date="2014-02" db="EMBL/GenBank/DDBJ databases">
        <title>The small core and large imbalanced accessory genome model reveals a collaborative survival strategy of Sorangium cellulosum strains in nature.</title>
        <authorList>
            <person name="Han K."/>
            <person name="Peng R."/>
            <person name="Blom J."/>
            <person name="Li Y.-Z."/>
        </authorList>
    </citation>
    <scope>NUCLEOTIDE SEQUENCE [LARGE SCALE GENOMIC DNA]</scope>
    <source>
        <strain evidence="2 3">So0011-07</strain>
    </source>
</reference>
<dbReference type="AlphaFoldDB" id="A0A150SW57"/>
<organism evidence="2 3">
    <name type="scientific">Sorangium cellulosum</name>
    <name type="common">Polyangium cellulosum</name>
    <dbReference type="NCBI Taxonomy" id="56"/>
    <lineage>
        <taxon>Bacteria</taxon>
        <taxon>Pseudomonadati</taxon>
        <taxon>Myxococcota</taxon>
        <taxon>Polyangia</taxon>
        <taxon>Polyangiales</taxon>
        <taxon>Polyangiaceae</taxon>
        <taxon>Sorangium</taxon>
    </lineage>
</organism>
<comment type="caution">
    <text evidence="2">The sequence shown here is derived from an EMBL/GenBank/DDBJ whole genome shotgun (WGS) entry which is preliminary data.</text>
</comment>
<evidence type="ECO:0000313" key="2">
    <source>
        <dbReference type="EMBL" id="KYF96712.1"/>
    </source>
</evidence>
<evidence type="ECO:0000256" key="1">
    <source>
        <dbReference type="SAM" id="MobiDB-lite"/>
    </source>
</evidence>
<evidence type="ECO:0008006" key="4">
    <source>
        <dbReference type="Google" id="ProtNLM"/>
    </source>
</evidence>
<protein>
    <recommendedName>
        <fullName evidence="4">PE-PGRS family protein</fullName>
    </recommendedName>
</protein>
<sequence>MTADGEIRYACDGGHGGKGGDGGHGGGGLGGSAVGVARDDSEVSVDRGVTFELGAPGAGGPGDEAGGTSNAGQGGMTGEMWSLDDVTSPDAPPR</sequence>
<dbReference type="Proteomes" id="UP000075635">
    <property type="component" value="Unassembled WGS sequence"/>
</dbReference>
<proteinExistence type="predicted"/>
<evidence type="ECO:0000313" key="3">
    <source>
        <dbReference type="Proteomes" id="UP000075635"/>
    </source>
</evidence>